<comment type="subcellular location">
    <subcellularLocation>
        <location evidence="1">Membrane</location>
        <topology evidence="1">Multi-pass membrane protein</topology>
    </subcellularLocation>
</comment>
<feature type="transmembrane region" description="Helical" evidence="6">
    <location>
        <begin position="64"/>
        <end position="87"/>
    </location>
</feature>
<keyword evidence="3 6" id="KW-0812">Transmembrane</keyword>
<dbReference type="GO" id="GO:0005886">
    <property type="term" value="C:plasma membrane"/>
    <property type="evidence" value="ECO:0007669"/>
    <property type="project" value="TreeGrafter"/>
</dbReference>
<evidence type="ECO:0000256" key="1">
    <source>
        <dbReference type="ARBA" id="ARBA00004141"/>
    </source>
</evidence>
<evidence type="ECO:0000256" key="5">
    <source>
        <dbReference type="ARBA" id="ARBA00023136"/>
    </source>
</evidence>
<evidence type="ECO:0000256" key="4">
    <source>
        <dbReference type="ARBA" id="ARBA00022989"/>
    </source>
</evidence>
<evidence type="ECO:0000256" key="3">
    <source>
        <dbReference type="ARBA" id="ARBA00022692"/>
    </source>
</evidence>
<feature type="transmembrane region" description="Helical" evidence="6">
    <location>
        <begin position="99"/>
        <end position="117"/>
    </location>
</feature>
<proteinExistence type="inferred from homology"/>
<gene>
    <name evidence="8" type="ORF">SAMN05216410_0148</name>
</gene>
<protein>
    <submittedName>
        <fullName evidence="8">Putative flippase GtrA (Transmembrane translocase of bactoprenol-linked glucose)</fullName>
    </submittedName>
</protein>
<dbReference type="Pfam" id="PF04138">
    <property type="entry name" value="GtrA_DPMS_TM"/>
    <property type="match status" value="1"/>
</dbReference>
<keyword evidence="5 6" id="KW-0472">Membrane</keyword>
<feature type="transmembrane region" description="Helical" evidence="6">
    <location>
        <begin position="31"/>
        <end position="52"/>
    </location>
</feature>
<dbReference type="GO" id="GO:0000271">
    <property type="term" value="P:polysaccharide biosynthetic process"/>
    <property type="evidence" value="ECO:0007669"/>
    <property type="project" value="InterPro"/>
</dbReference>
<dbReference type="AlphaFoldDB" id="A0A1G6XHZ6"/>
<dbReference type="PANTHER" id="PTHR38459:SF6">
    <property type="entry name" value="ARABINOGALACTAN BIOSYNTHESIS RECRUITING PROTEIN RV3789"/>
    <property type="match status" value="1"/>
</dbReference>
<evidence type="ECO:0000313" key="9">
    <source>
        <dbReference type="Proteomes" id="UP000199039"/>
    </source>
</evidence>
<accession>A0A1G6XHZ6</accession>
<keyword evidence="9" id="KW-1185">Reference proteome</keyword>
<dbReference type="Proteomes" id="UP000199039">
    <property type="component" value="Unassembled WGS sequence"/>
</dbReference>
<evidence type="ECO:0000259" key="7">
    <source>
        <dbReference type="Pfam" id="PF04138"/>
    </source>
</evidence>
<name>A0A1G6XHZ6_9MICO</name>
<evidence type="ECO:0000313" key="8">
    <source>
        <dbReference type="EMBL" id="SDD77829.1"/>
    </source>
</evidence>
<reference evidence="8 9" key="1">
    <citation type="submission" date="2016-09" db="EMBL/GenBank/DDBJ databases">
        <authorList>
            <person name="Capua I."/>
            <person name="De Benedictis P."/>
            <person name="Joannis T."/>
            <person name="Lombin L.H."/>
            <person name="Cattoli G."/>
        </authorList>
    </citation>
    <scope>NUCLEOTIDE SEQUENCE [LARGE SCALE GENOMIC DNA]</scope>
    <source>
        <strain evidence="8 9">ISLP-3</strain>
    </source>
</reference>
<evidence type="ECO:0000256" key="2">
    <source>
        <dbReference type="ARBA" id="ARBA00009399"/>
    </source>
</evidence>
<dbReference type="PANTHER" id="PTHR38459">
    <property type="entry name" value="PROPHAGE BACTOPRENOL-LINKED GLUCOSE TRANSLOCASE HOMOLOG"/>
    <property type="match status" value="1"/>
</dbReference>
<dbReference type="InterPro" id="IPR051401">
    <property type="entry name" value="GtrA_CellWall_Glycosyl"/>
</dbReference>
<feature type="domain" description="GtrA/DPMS transmembrane" evidence="7">
    <location>
        <begin position="2"/>
        <end position="123"/>
    </location>
</feature>
<dbReference type="EMBL" id="FMYH01000011">
    <property type="protein sequence ID" value="SDD77829.1"/>
    <property type="molecule type" value="Genomic_DNA"/>
</dbReference>
<comment type="similarity">
    <text evidence="2">Belongs to the GtrA family.</text>
</comment>
<dbReference type="InterPro" id="IPR007267">
    <property type="entry name" value="GtrA_DPMS_TM"/>
</dbReference>
<organism evidence="8 9">
    <name type="scientific">Sanguibacter gelidistatuariae</name>
    <dbReference type="NCBI Taxonomy" id="1814289"/>
    <lineage>
        <taxon>Bacteria</taxon>
        <taxon>Bacillati</taxon>
        <taxon>Actinomycetota</taxon>
        <taxon>Actinomycetes</taxon>
        <taxon>Micrococcales</taxon>
        <taxon>Sanguibacteraceae</taxon>
        <taxon>Sanguibacter</taxon>
    </lineage>
</organism>
<dbReference type="STRING" id="1814289.SAMN05216410_0148"/>
<evidence type="ECO:0000256" key="6">
    <source>
        <dbReference type="SAM" id="Phobius"/>
    </source>
</evidence>
<keyword evidence="4 6" id="KW-1133">Transmembrane helix</keyword>
<sequence length="140" mass="15086">MRFAITGLAAYAADVVVFNVSLLVLRIDPLAAKALSSVVGITVAYVGSRYYTWPAGPRTGTRRAVVTFVAISIAAAAVQVLCLWATHHLLGLTSPLADNLSANVLGMGAATVLRYWAFRRFVFSPLAVDKRDRPGRPIER</sequence>